<proteinExistence type="predicted"/>
<dbReference type="EMBL" id="JATAAI010000003">
    <property type="protein sequence ID" value="KAK1746868.1"/>
    <property type="molecule type" value="Genomic_DNA"/>
</dbReference>
<protein>
    <submittedName>
        <fullName evidence="1">Uncharacterized protein</fullName>
    </submittedName>
</protein>
<dbReference type="Proteomes" id="UP001224775">
    <property type="component" value="Unassembled WGS sequence"/>
</dbReference>
<evidence type="ECO:0000313" key="1">
    <source>
        <dbReference type="EMBL" id="KAK1746868.1"/>
    </source>
</evidence>
<evidence type="ECO:0000313" key="2">
    <source>
        <dbReference type="Proteomes" id="UP001224775"/>
    </source>
</evidence>
<dbReference type="AlphaFoldDB" id="A0AAD8YJ10"/>
<organism evidence="1 2">
    <name type="scientific">Skeletonema marinoi</name>
    <dbReference type="NCBI Taxonomy" id="267567"/>
    <lineage>
        <taxon>Eukaryota</taxon>
        <taxon>Sar</taxon>
        <taxon>Stramenopiles</taxon>
        <taxon>Ochrophyta</taxon>
        <taxon>Bacillariophyta</taxon>
        <taxon>Coscinodiscophyceae</taxon>
        <taxon>Thalassiosirophycidae</taxon>
        <taxon>Thalassiosirales</taxon>
        <taxon>Skeletonemataceae</taxon>
        <taxon>Skeletonema</taxon>
        <taxon>Skeletonema marinoi-dohrnii complex</taxon>
    </lineage>
</organism>
<dbReference type="SUPFAM" id="SSF48403">
    <property type="entry name" value="Ankyrin repeat"/>
    <property type="match status" value="1"/>
</dbReference>
<gene>
    <name evidence="1" type="ORF">QTG54_002212</name>
</gene>
<keyword evidence="2" id="KW-1185">Reference proteome</keyword>
<dbReference type="InterPro" id="IPR036770">
    <property type="entry name" value="Ankyrin_rpt-contain_sf"/>
</dbReference>
<comment type="caution">
    <text evidence="1">The sequence shown here is derived from an EMBL/GenBank/DDBJ whole genome shotgun (WGS) entry which is preliminary data.</text>
</comment>
<name>A0AAD8YJ10_9STRA</name>
<dbReference type="Gene3D" id="1.25.40.20">
    <property type="entry name" value="Ankyrin repeat-containing domain"/>
    <property type="match status" value="1"/>
</dbReference>
<accession>A0AAD8YJ10</accession>
<reference evidence="1" key="1">
    <citation type="submission" date="2023-06" db="EMBL/GenBank/DDBJ databases">
        <title>Survivors Of The Sea: Transcriptome response of Skeletonema marinoi to long-term dormancy.</title>
        <authorList>
            <person name="Pinder M.I.M."/>
            <person name="Kourtchenko O."/>
            <person name="Robertson E.K."/>
            <person name="Larsson T."/>
            <person name="Maumus F."/>
            <person name="Osuna-Cruz C.M."/>
            <person name="Vancaester E."/>
            <person name="Stenow R."/>
            <person name="Vandepoele K."/>
            <person name="Ploug H."/>
            <person name="Bruchert V."/>
            <person name="Godhe A."/>
            <person name="Topel M."/>
        </authorList>
    </citation>
    <scope>NUCLEOTIDE SEQUENCE</scope>
    <source>
        <strain evidence="1">R05AC</strain>
    </source>
</reference>
<sequence length="268" mass="30400">MNSQLRNMIRRLNLSKAKPKSASIKEEVRYHRHSNGDEFDCKTLSDADDADVVWESLSSLTLQDYAMQSSSKRRSTPFMMLDQISSHSLLNDTIIKGASDATLLRIAEYFPGLLGHRGYHGRFPVHIACAYGASSDFIYKCVSLYPLTAAAQDNDGRTPFHFLCKSYANSCDDTSMSCDRNAIERRTTRILWILYRKAPSAIIIEDNHGVDVVEYALEADMSMTFIRLLQDMVARVHEHNAKKKANRKLMQARSPLLQQKDSFCMACD</sequence>